<dbReference type="EMBL" id="QKTW01000001">
    <property type="protein sequence ID" value="PZF75028.1"/>
    <property type="molecule type" value="Genomic_DNA"/>
</dbReference>
<dbReference type="PROSITE" id="PS51257">
    <property type="entry name" value="PROKAR_LIPOPROTEIN"/>
    <property type="match status" value="1"/>
</dbReference>
<keyword evidence="3" id="KW-1185">Reference proteome</keyword>
<comment type="caution">
    <text evidence="2">The sequence shown here is derived from an EMBL/GenBank/DDBJ whole genome shotgun (WGS) entry which is preliminary data.</text>
</comment>
<dbReference type="RefSeq" id="WP_110996876.1">
    <property type="nucleotide sequence ID" value="NZ_QKTW01000001.1"/>
</dbReference>
<proteinExistence type="predicted"/>
<dbReference type="OrthoDB" id="1255371at2"/>
<evidence type="ECO:0008006" key="4">
    <source>
        <dbReference type="Google" id="ProtNLM"/>
    </source>
</evidence>
<evidence type="ECO:0000256" key="1">
    <source>
        <dbReference type="SAM" id="MobiDB-lite"/>
    </source>
</evidence>
<protein>
    <recommendedName>
        <fullName evidence="4">Lipoprotein</fullName>
    </recommendedName>
</protein>
<organism evidence="2 3">
    <name type="scientific">Taibaiella soli</name>
    <dbReference type="NCBI Taxonomy" id="1649169"/>
    <lineage>
        <taxon>Bacteria</taxon>
        <taxon>Pseudomonadati</taxon>
        <taxon>Bacteroidota</taxon>
        <taxon>Chitinophagia</taxon>
        <taxon>Chitinophagales</taxon>
        <taxon>Chitinophagaceae</taxon>
        <taxon>Taibaiella</taxon>
    </lineage>
</organism>
<sequence>MNTRLIFPALAGLTFLLGGCSTSKKTTNQSTRPSSVPVCSNNAKDSLQLEWYKVNNPLQSDVPTYTLPTHFNTYAISTDRQLKAFFIKAKTTAAPFSMPLSGPDDCRAFTTQVSGTMSAELAAKYPEIVSLKGRSDANADADLRLDYDGNQMRGQIIWSGKVYIIDPVKYGNSTVYIVYDKNDTSVPKNSFESDPTKQQQPQKKDQPKYNTKPKYDANY</sequence>
<gene>
    <name evidence="2" type="ORF">DN068_00295</name>
</gene>
<dbReference type="AlphaFoldDB" id="A0A2W2B4N1"/>
<dbReference type="Proteomes" id="UP000248745">
    <property type="component" value="Unassembled WGS sequence"/>
</dbReference>
<accession>A0A2W2B4N1</accession>
<reference evidence="2 3" key="1">
    <citation type="submission" date="2018-06" db="EMBL/GenBank/DDBJ databases">
        <title>Mucibacter soli gen. nov., sp. nov., a new member of the family Chitinophagaceae producing mucin.</title>
        <authorList>
            <person name="Kim M.-K."/>
            <person name="Park S."/>
            <person name="Kim T.-S."/>
            <person name="Joung Y."/>
            <person name="Han J.-H."/>
            <person name="Kim S.B."/>
        </authorList>
    </citation>
    <scope>NUCLEOTIDE SEQUENCE [LARGE SCALE GENOMIC DNA]</scope>
    <source>
        <strain evidence="2 3">R1-15</strain>
    </source>
</reference>
<evidence type="ECO:0000313" key="2">
    <source>
        <dbReference type="EMBL" id="PZF75028.1"/>
    </source>
</evidence>
<name>A0A2W2B4N1_9BACT</name>
<evidence type="ECO:0000313" key="3">
    <source>
        <dbReference type="Proteomes" id="UP000248745"/>
    </source>
</evidence>
<feature type="region of interest" description="Disordered" evidence="1">
    <location>
        <begin position="185"/>
        <end position="219"/>
    </location>
</feature>